<gene>
    <name evidence="2" type="ORF">F2B50_12585</name>
    <name evidence="3" type="ORF">FPF71_12585</name>
</gene>
<reference evidence="2" key="3">
    <citation type="submission" date="2019-09" db="EMBL/GenBank/DDBJ databases">
        <authorList>
            <person name="Zhang D.-C."/>
        </authorList>
    </citation>
    <scope>NUCLEOTIDE SEQUENCE</scope>
    <source>
        <strain evidence="2">RU-4-M-4</strain>
    </source>
</reference>
<proteinExistence type="predicted"/>
<accession>A0A5M7B830</accession>
<dbReference type="InterPro" id="IPR025309">
    <property type="entry name" value="KTSC_dom"/>
</dbReference>
<dbReference type="AlphaFoldDB" id="A0A5M7B830"/>
<dbReference type="SUPFAM" id="SSF46565">
    <property type="entry name" value="Chaperone J-domain"/>
    <property type="match status" value="1"/>
</dbReference>
<feature type="domain" description="J" evidence="1">
    <location>
        <begin position="6"/>
        <end position="78"/>
    </location>
</feature>
<dbReference type="Pfam" id="PF13619">
    <property type="entry name" value="KTSC"/>
    <property type="match status" value="1"/>
</dbReference>
<keyword evidence="4" id="KW-1185">Reference proteome</keyword>
<evidence type="ECO:0000313" key="5">
    <source>
        <dbReference type="Proteomes" id="UP000322315"/>
    </source>
</evidence>
<dbReference type="Gene3D" id="1.10.287.110">
    <property type="entry name" value="DnaJ domain"/>
    <property type="match status" value="1"/>
</dbReference>
<reference evidence="2 5" key="1">
    <citation type="journal article" date="2015" name="Int. J. Syst. Evol. Microbiol.">
        <title>Algibacter amylolyticus sp. nov., isolated from intertidal sediment.</title>
        <authorList>
            <person name="Zhang D.C."/>
            <person name="Wu J."/>
            <person name="Neuner K."/>
            <person name="Yao J."/>
            <person name="Margesin R."/>
        </authorList>
    </citation>
    <scope>NUCLEOTIDE SEQUENCE [LARGE SCALE GENOMIC DNA]</scope>
    <source>
        <strain evidence="2 5">RU-4-M-4</strain>
    </source>
</reference>
<dbReference type="RefSeq" id="WP_144117019.1">
    <property type="nucleotide sequence ID" value="NZ_JACHGE010000002.1"/>
</dbReference>
<dbReference type="EMBL" id="VWRS01000008">
    <property type="protein sequence ID" value="KAA5823535.1"/>
    <property type="molecule type" value="Genomic_DNA"/>
</dbReference>
<protein>
    <submittedName>
        <fullName evidence="2">KTSC domain-containing protein</fullName>
    </submittedName>
</protein>
<evidence type="ECO:0000313" key="3">
    <source>
        <dbReference type="EMBL" id="TSJ74023.1"/>
    </source>
</evidence>
<dbReference type="PROSITE" id="PS50076">
    <property type="entry name" value="DNAJ_2"/>
    <property type="match status" value="1"/>
</dbReference>
<sequence>MKRINEYKKLFEVEQDMSLKFLKSKYRNLVKEWHPDKFQAGDPKAVEAELKSRQIIDGYHFLVSIAPETKAANLEDFNTTISTPIMDWQHKGLLLEVTFLDGNTYEFFGVNKALYIKFSQSDKQTRFGKRNIFNSFTYRKIKKSEVTA</sequence>
<organism evidence="2 5">
    <name type="scientific">Algibacter amylolyticus</name>
    <dbReference type="NCBI Taxonomy" id="1608400"/>
    <lineage>
        <taxon>Bacteria</taxon>
        <taxon>Pseudomonadati</taxon>
        <taxon>Bacteroidota</taxon>
        <taxon>Flavobacteriia</taxon>
        <taxon>Flavobacteriales</taxon>
        <taxon>Flavobacteriaceae</taxon>
        <taxon>Algibacter</taxon>
    </lineage>
</organism>
<dbReference type="Proteomes" id="UP000315145">
    <property type="component" value="Unassembled WGS sequence"/>
</dbReference>
<dbReference type="EMBL" id="VMBF01000008">
    <property type="protein sequence ID" value="TSJ74023.1"/>
    <property type="molecule type" value="Genomic_DNA"/>
</dbReference>
<dbReference type="SMART" id="SM00271">
    <property type="entry name" value="DnaJ"/>
    <property type="match status" value="1"/>
</dbReference>
<reference evidence="3 4" key="2">
    <citation type="submission" date="2019-07" db="EMBL/GenBank/DDBJ databases">
        <title>Algibacter marinivivus sp. nov., isolated from the surface of a marine red alga.</title>
        <authorList>
            <person name="Zhong X."/>
            <person name="Xu W."/>
            <person name="Zhang Y."/>
            <person name="Zhang Q."/>
            <person name="Du Z."/>
        </authorList>
    </citation>
    <scope>NUCLEOTIDE SEQUENCE [LARGE SCALE GENOMIC DNA]</scope>
    <source>
        <strain evidence="3 4">RU-4-M-4</strain>
    </source>
</reference>
<evidence type="ECO:0000313" key="2">
    <source>
        <dbReference type="EMBL" id="KAA5823535.1"/>
    </source>
</evidence>
<dbReference type="InterPro" id="IPR001623">
    <property type="entry name" value="DnaJ_domain"/>
</dbReference>
<name>A0A5M7B830_9FLAO</name>
<evidence type="ECO:0000259" key="1">
    <source>
        <dbReference type="PROSITE" id="PS50076"/>
    </source>
</evidence>
<evidence type="ECO:0000313" key="4">
    <source>
        <dbReference type="Proteomes" id="UP000315145"/>
    </source>
</evidence>
<dbReference type="Proteomes" id="UP000322315">
    <property type="component" value="Unassembled WGS sequence"/>
</dbReference>
<dbReference type="InterPro" id="IPR036869">
    <property type="entry name" value="J_dom_sf"/>
</dbReference>
<comment type="caution">
    <text evidence="2">The sequence shown here is derived from an EMBL/GenBank/DDBJ whole genome shotgun (WGS) entry which is preliminary data.</text>
</comment>
<dbReference type="OrthoDB" id="665715at2"/>
<dbReference type="CDD" id="cd06257">
    <property type="entry name" value="DnaJ"/>
    <property type="match status" value="1"/>
</dbReference>